<comment type="caution">
    <text evidence="1">The sequence shown here is derived from an EMBL/GenBank/DDBJ whole genome shotgun (WGS) entry which is preliminary data.</text>
</comment>
<sequence>MESLKRPMIVLILMIVLIAVLTTVFNGGISQFLGTFVHKNIPKSITVKMGFMTKNYQNDNPIGNVRIVMIKDDGEVIGVAVSNEKGIVHKEITVPLDKRYLNLEFESTEDIRGTITLIAYKEGYRETILYNAGVSIGSSFQPIYMKTIVPGWRNEPEEQIGNNHHIETCILAEKYSKYAGKEVEY</sequence>
<protein>
    <submittedName>
        <fullName evidence="1">Uncharacterized protein</fullName>
    </submittedName>
</protein>
<dbReference type="AlphaFoldDB" id="A0A0L6JJC8"/>
<dbReference type="RefSeq" id="WP_036940554.1">
    <property type="nucleotide sequence ID" value="NZ_JQKC01000013.1"/>
</dbReference>
<dbReference type="eggNOG" id="ENOG5033ECZ">
    <property type="taxonomic scope" value="Bacteria"/>
</dbReference>
<name>A0A0L6JJC8_9FIRM</name>
<reference evidence="2" key="1">
    <citation type="submission" date="2015-07" db="EMBL/GenBank/DDBJ databases">
        <title>Near-Complete Genome Sequence of the Cellulolytic Bacterium Bacteroides (Pseudobacteroides) cellulosolvens ATCC 35603.</title>
        <authorList>
            <person name="Dassa B."/>
            <person name="Utturkar S.M."/>
            <person name="Klingeman D.M."/>
            <person name="Hurt R.A."/>
            <person name="Keller M."/>
            <person name="Xu J."/>
            <person name="Reddy Y.H.K."/>
            <person name="Borovok I."/>
            <person name="Grinberg I.R."/>
            <person name="Lamed R."/>
            <person name="Zhivin O."/>
            <person name="Bayer E.A."/>
            <person name="Brown S.D."/>
        </authorList>
    </citation>
    <scope>NUCLEOTIDE SEQUENCE [LARGE SCALE GENOMIC DNA]</scope>
    <source>
        <strain evidence="2">DSM 2933</strain>
    </source>
</reference>
<proteinExistence type="predicted"/>
<dbReference type="Proteomes" id="UP000036923">
    <property type="component" value="Unassembled WGS sequence"/>
</dbReference>
<dbReference type="OrthoDB" id="2086159at2"/>
<evidence type="ECO:0000313" key="2">
    <source>
        <dbReference type="Proteomes" id="UP000036923"/>
    </source>
</evidence>
<dbReference type="STRING" id="398512.Bccel_1114"/>
<gene>
    <name evidence="1" type="ORF">Bccel_1114</name>
</gene>
<evidence type="ECO:0000313" key="1">
    <source>
        <dbReference type="EMBL" id="KNY25854.1"/>
    </source>
</evidence>
<organism evidence="1 2">
    <name type="scientific">Pseudobacteroides cellulosolvens ATCC 35603 = DSM 2933</name>
    <dbReference type="NCBI Taxonomy" id="398512"/>
    <lineage>
        <taxon>Bacteria</taxon>
        <taxon>Bacillati</taxon>
        <taxon>Bacillota</taxon>
        <taxon>Clostridia</taxon>
        <taxon>Eubacteriales</taxon>
        <taxon>Oscillospiraceae</taxon>
        <taxon>Pseudobacteroides</taxon>
    </lineage>
</organism>
<dbReference type="EMBL" id="LGTC01000001">
    <property type="protein sequence ID" value="KNY25854.1"/>
    <property type="molecule type" value="Genomic_DNA"/>
</dbReference>
<accession>A0A0L6JJC8</accession>
<keyword evidence="2" id="KW-1185">Reference proteome</keyword>